<protein>
    <submittedName>
        <fullName evidence="4">Predicted protein</fullName>
    </submittedName>
</protein>
<dbReference type="AlphaFoldDB" id="A9U5E5"/>
<dbReference type="PANTHER" id="PTHR12875">
    <property type="entry name" value="GOLGI TO ER TRAFFIC PROTEIN 4 HOMOLOG"/>
    <property type="match status" value="1"/>
</dbReference>
<accession>A9U5E5</accession>
<evidence type="ECO:0000256" key="1">
    <source>
        <dbReference type="ARBA" id="ARBA00005351"/>
    </source>
</evidence>
<feature type="region of interest" description="Disordered" evidence="3">
    <location>
        <begin position="143"/>
        <end position="175"/>
    </location>
</feature>
<dbReference type="InterPro" id="IPR011990">
    <property type="entry name" value="TPR-like_helical_dom_sf"/>
</dbReference>
<gene>
    <name evidence="4" type="ORF">PHYPADRAFT_102616</name>
</gene>
<dbReference type="EMBL" id="DS545489">
    <property type="protein sequence ID" value="EDQ49109.1"/>
    <property type="molecule type" value="Genomic_DNA"/>
</dbReference>
<dbReference type="Pfam" id="PF04190">
    <property type="entry name" value="GET4"/>
    <property type="match status" value="1"/>
</dbReference>
<name>A9U5E5_PHYPA</name>
<organism>
    <name type="scientific">Physcomitrium patens</name>
    <name type="common">Spreading-leaved earth moss</name>
    <name type="synonym">Physcomitrella patens</name>
    <dbReference type="NCBI Taxonomy" id="3218"/>
    <lineage>
        <taxon>Eukaryota</taxon>
        <taxon>Viridiplantae</taxon>
        <taxon>Streptophyta</taxon>
        <taxon>Embryophyta</taxon>
        <taxon>Bryophyta</taxon>
        <taxon>Bryophytina</taxon>
        <taxon>Bryopsida</taxon>
        <taxon>Funariidae</taxon>
        <taxon>Funariales</taxon>
        <taxon>Funariaceae</taxon>
        <taxon>Physcomitrium</taxon>
    </lineage>
</organism>
<dbReference type="GO" id="GO:0045048">
    <property type="term" value="P:protein insertion into ER membrane"/>
    <property type="evidence" value="ECO:0007669"/>
    <property type="project" value="InterPro"/>
</dbReference>
<dbReference type="InterPro" id="IPR007317">
    <property type="entry name" value="GET4"/>
</dbReference>
<keyword evidence="2" id="KW-0175">Coiled coil</keyword>
<comment type="similarity">
    <text evidence="1">Belongs to the GET4 family.</text>
</comment>
<evidence type="ECO:0000313" key="4">
    <source>
        <dbReference type="EMBL" id="EDQ49109.1"/>
    </source>
</evidence>
<evidence type="ECO:0000256" key="2">
    <source>
        <dbReference type="SAM" id="Coils"/>
    </source>
</evidence>
<dbReference type="PANTHER" id="PTHR12875:SF0">
    <property type="entry name" value="GOLGI TO ER TRAFFIC PROTEIN 4 HOMOLOG"/>
    <property type="match status" value="1"/>
</dbReference>
<reference evidence="4" key="1">
    <citation type="journal article" date="2008" name="Science">
        <title>The Physcomitrella genome reveals evolutionary insights into the conquest of land by plants.</title>
        <authorList>
            <person name="Rensing S."/>
            <person name="Lang D."/>
            <person name="Zimmer A."/>
            <person name="Terry A."/>
            <person name="Salamov A."/>
            <person name="Shapiro H."/>
            <person name="Nishiyama T."/>
            <person name="Perroud P.-F."/>
            <person name="Lindquist E."/>
            <person name="Kamisugi Y."/>
            <person name="Tanahashi T."/>
            <person name="Sakakibara K."/>
            <person name="Fujita T."/>
            <person name="Oishi K."/>
            <person name="Shin-I T."/>
            <person name="Kuroki Y."/>
            <person name="Toyoda A."/>
            <person name="Suzuki Y."/>
            <person name="Hashimoto A."/>
            <person name="Yamaguchi K."/>
            <person name="Sugano A."/>
            <person name="Kohara Y."/>
            <person name="Fujiyama A."/>
            <person name="Anterola A."/>
            <person name="Aoki S."/>
            <person name="Ashton N."/>
            <person name="Barbazuk W.B."/>
            <person name="Barker E."/>
            <person name="Bennetzen J."/>
            <person name="Bezanilla M."/>
            <person name="Blankenship R."/>
            <person name="Cho S.H."/>
            <person name="Dutcher S."/>
            <person name="Estelle M."/>
            <person name="Fawcett J.A."/>
            <person name="Gundlach H."/>
            <person name="Hanada K."/>
            <person name="Heyl A."/>
            <person name="Hicks K.A."/>
            <person name="Hugh J."/>
            <person name="Lohr M."/>
            <person name="Mayer K."/>
            <person name="Melkozernov A."/>
            <person name="Murata T."/>
            <person name="Nelson D."/>
            <person name="Pils B."/>
            <person name="Prigge M."/>
            <person name="Reiss B."/>
            <person name="Renner T."/>
            <person name="Rombauts S."/>
            <person name="Rushton P."/>
            <person name="Sanderfoot A."/>
            <person name="Schween G."/>
            <person name="Shiu S.-H."/>
            <person name="Stueber K."/>
            <person name="Theodoulou F.L."/>
            <person name="Tu H."/>
            <person name="Van de Peer Y."/>
            <person name="Verrier P.J."/>
            <person name="Waters E."/>
            <person name="Wood A."/>
            <person name="Yang L."/>
            <person name="Cove D."/>
            <person name="Cuming A."/>
            <person name="Hasebe M."/>
            <person name="Lucas S."/>
            <person name="Mishler D.B."/>
            <person name="Reski R."/>
            <person name="Grigoriev I."/>
            <person name="Quatrano R.S."/>
            <person name="Boore J.L."/>
        </authorList>
    </citation>
    <scope>NUCLEOTIDE SEQUENCE [LARGE SCALE GENOMIC DNA]</scope>
</reference>
<evidence type="ECO:0000256" key="3">
    <source>
        <dbReference type="SAM" id="MobiDB-lite"/>
    </source>
</evidence>
<feature type="coiled-coil region" evidence="2">
    <location>
        <begin position="11"/>
        <end position="38"/>
    </location>
</feature>
<proteinExistence type="inferred from homology"/>
<sequence length="175" mass="19013">MAKNPDLANMYHSKLNSMHAMEEQLKDTEAEMMKASQHFVGGNQPETFAKVVVECMDKCYPGEADLVVARAVLLYLSLGNLRDVNRLWDSVRQRLSDSSQELPDTPLLHLIKFLLLTCGTCYALSVVSLRCGAGQATGLGSPGRGWRGRDGGVENVGNDGNDGNRDAREGGAIMV</sequence>
<dbReference type="Gene3D" id="1.25.40.10">
    <property type="entry name" value="Tetratricopeptide repeat domain"/>
    <property type="match status" value="1"/>
</dbReference>